<dbReference type="AlphaFoldDB" id="A0A8J7WTG1"/>
<accession>A0A8J7WTG1</accession>
<comment type="caution">
    <text evidence="2">The sequence shown here is derived from an EMBL/GenBank/DDBJ whole genome shotgun (WGS) entry which is preliminary data.</text>
</comment>
<dbReference type="EMBL" id="JAGSXH010000081">
    <property type="protein sequence ID" value="MBS2965385.1"/>
    <property type="molecule type" value="Genomic_DNA"/>
</dbReference>
<name>A0A8J7WTG1_9ACTN</name>
<feature type="region of interest" description="Disordered" evidence="1">
    <location>
        <begin position="116"/>
        <end position="153"/>
    </location>
</feature>
<sequence length="153" mass="16048">MATDQQVVAWAVGGDPRPGIPALSLRAGAGATHLPTPPVLKQPGDRVRAADPRAGECDHERAGRAQDIRLAPSFQELAQFGATAVHLVTADEVEAEIVGVGVGEHVDGQLSLGAKDQVRRQACGRRRGRVGDLLGGDPLARPDQRVPDLLAHV</sequence>
<organism evidence="2 3">
    <name type="scientific">Actinocrinis puniceicyclus</name>
    <dbReference type="NCBI Taxonomy" id="977794"/>
    <lineage>
        <taxon>Bacteria</taxon>
        <taxon>Bacillati</taxon>
        <taxon>Actinomycetota</taxon>
        <taxon>Actinomycetes</taxon>
        <taxon>Catenulisporales</taxon>
        <taxon>Actinospicaceae</taxon>
        <taxon>Actinocrinis</taxon>
    </lineage>
</organism>
<keyword evidence="3" id="KW-1185">Reference proteome</keyword>
<feature type="region of interest" description="Disordered" evidence="1">
    <location>
        <begin position="29"/>
        <end position="57"/>
    </location>
</feature>
<proteinExistence type="predicted"/>
<evidence type="ECO:0000313" key="3">
    <source>
        <dbReference type="Proteomes" id="UP000677913"/>
    </source>
</evidence>
<dbReference type="Proteomes" id="UP000677913">
    <property type="component" value="Unassembled WGS sequence"/>
</dbReference>
<gene>
    <name evidence="2" type="ORF">KGA66_20205</name>
</gene>
<feature type="compositionally biased region" description="Basic and acidic residues" evidence="1">
    <location>
        <begin position="43"/>
        <end position="57"/>
    </location>
</feature>
<evidence type="ECO:0000256" key="1">
    <source>
        <dbReference type="SAM" id="MobiDB-lite"/>
    </source>
</evidence>
<evidence type="ECO:0000313" key="2">
    <source>
        <dbReference type="EMBL" id="MBS2965385.1"/>
    </source>
</evidence>
<reference evidence="2" key="1">
    <citation type="submission" date="2021-04" db="EMBL/GenBank/DDBJ databases">
        <title>Genome based classification of Actinospica acidithermotolerans sp. nov., an actinobacterium isolated from an Indonesian hot spring.</title>
        <authorList>
            <person name="Kusuma A.B."/>
            <person name="Putra K.E."/>
            <person name="Nafisah S."/>
            <person name="Loh J."/>
            <person name="Nouioui I."/>
            <person name="Goodfellow M."/>
        </authorList>
    </citation>
    <scope>NUCLEOTIDE SEQUENCE</scope>
    <source>
        <strain evidence="2">DSM 45618</strain>
    </source>
</reference>
<protein>
    <submittedName>
        <fullName evidence="2">Uncharacterized protein</fullName>
    </submittedName>
</protein>